<dbReference type="EMBL" id="JACOOL010000007">
    <property type="protein sequence ID" value="MBC5637258.1"/>
    <property type="molecule type" value="Genomic_DNA"/>
</dbReference>
<reference evidence="1" key="1">
    <citation type="submission" date="2020-08" db="EMBL/GenBank/DDBJ databases">
        <title>Genome public.</title>
        <authorList>
            <person name="Liu C."/>
            <person name="Sun Q."/>
        </authorList>
    </citation>
    <scope>NUCLEOTIDE SEQUENCE</scope>
    <source>
        <strain evidence="1">BX22</strain>
    </source>
</reference>
<comment type="caution">
    <text evidence="1">The sequence shown here is derived from an EMBL/GenBank/DDBJ whole genome shotgun (WGS) entry which is preliminary data.</text>
</comment>
<proteinExistence type="predicted"/>
<dbReference type="Proteomes" id="UP000637359">
    <property type="component" value="Unassembled WGS sequence"/>
</dbReference>
<evidence type="ECO:0000313" key="1">
    <source>
        <dbReference type="EMBL" id="MBC5637258.1"/>
    </source>
</evidence>
<keyword evidence="2" id="KW-1185">Reference proteome</keyword>
<organism evidence="1 2">
    <name type="scientific">Ornithinibacillus hominis</name>
    <dbReference type="NCBI Taxonomy" id="2763055"/>
    <lineage>
        <taxon>Bacteria</taxon>
        <taxon>Bacillati</taxon>
        <taxon>Bacillota</taxon>
        <taxon>Bacilli</taxon>
        <taxon>Bacillales</taxon>
        <taxon>Bacillaceae</taxon>
        <taxon>Ornithinibacillus</taxon>
    </lineage>
</organism>
<sequence length="90" mass="10642">MGYILPIQQHEYSDYQRRMVTSKRTITTVEKPYKAGLQAKYEELQHQEEIRNNRVDLILNEMEQSVSEFSEVDAIYTEITGLGQFINERV</sequence>
<dbReference type="AlphaFoldDB" id="A0A923L696"/>
<evidence type="ECO:0000313" key="2">
    <source>
        <dbReference type="Proteomes" id="UP000637359"/>
    </source>
</evidence>
<gene>
    <name evidence="1" type="ORF">H8S33_10625</name>
</gene>
<accession>A0A923L696</accession>
<dbReference type="RefSeq" id="WP_186869972.1">
    <property type="nucleotide sequence ID" value="NZ_JACOOL010000007.1"/>
</dbReference>
<protein>
    <submittedName>
        <fullName evidence="1">Uncharacterized protein</fullName>
    </submittedName>
</protein>
<name>A0A923L696_9BACI</name>